<keyword evidence="2" id="KW-1185">Reference proteome</keyword>
<dbReference type="RefSeq" id="WP_380792878.1">
    <property type="nucleotide sequence ID" value="NZ_JBHRVU010000004.1"/>
</dbReference>
<organism evidence="1 2">
    <name type="scientific">Sphingobium rhizovicinum</name>
    <dbReference type="NCBI Taxonomy" id="432308"/>
    <lineage>
        <taxon>Bacteria</taxon>
        <taxon>Pseudomonadati</taxon>
        <taxon>Pseudomonadota</taxon>
        <taxon>Alphaproteobacteria</taxon>
        <taxon>Sphingomonadales</taxon>
        <taxon>Sphingomonadaceae</taxon>
        <taxon>Sphingobium</taxon>
    </lineage>
</organism>
<gene>
    <name evidence="1" type="ORF">ACFOKF_02710</name>
</gene>
<evidence type="ECO:0000313" key="1">
    <source>
        <dbReference type="EMBL" id="MFC3440116.1"/>
    </source>
</evidence>
<evidence type="ECO:0000313" key="2">
    <source>
        <dbReference type="Proteomes" id="UP001595681"/>
    </source>
</evidence>
<name>A0ABV7NAR7_9SPHN</name>
<comment type="caution">
    <text evidence="1">The sequence shown here is derived from an EMBL/GenBank/DDBJ whole genome shotgun (WGS) entry which is preliminary data.</text>
</comment>
<dbReference type="EMBL" id="JBHRVU010000004">
    <property type="protein sequence ID" value="MFC3440116.1"/>
    <property type="molecule type" value="Genomic_DNA"/>
</dbReference>
<dbReference type="Proteomes" id="UP001595681">
    <property type="component" value="Unassembled WGS sequence"/>
</dbReference>
<reference evidence="2" key="1">
    <citation type="journal article" date="2019" name="Int. J. Syst. Evol. Microbiol.">
        <title>The Global Catalogue of Microorganisms (GCM) 10K type strain sequencing project: providing services to taxonomists for standard genome sequencing and annotation.</title>
        <authorList>
            <consortium name="The Broad Institute Genomics Platform"/>
            <consortium name="The Broad Institute Genome Sequencing Center for Infectious Disease"/>
            <person name="Wu L."/>
            <person name="Ma J."/>
        </authorList>
    </citation>
    <scope>NUCLEOTIDE SEQUENCE [LARGE SCALE GENOMIC DNA]</scope>
    <source>
        <strain evidence="2">CCM 7491</strain>
    </source>
</reference>
<protein>
    <recommendedName>
        <fullName evidence="3">Nucleotidyltransferase domain-containing protein</fullName>
    </recommendedName>
</protein>
<accession>A0ABV7NAR7</accession>
<sequence>MESLTVYGFGSFFSGGPKPHDIDLLLVHRSANLESCRFAIDCKAQIKSALPSADIVMLSEAEAKSLDFVERAKAVKLENLSAESMDADVQALASRLSRP</sequence>
<proteinExistence type="predicted"/>
<evidence type="ECO:0008006" key="3">
    <source>
        <dbReference type="Google" id="ProtNLM"/>
    </source>
</evidence>